<evidence type="ECO:0000313" key="2">
    <source>
        <dbReference type="EMBL" id="OAQ15005.1"/>
    </source>
</evidence>
<dbReference type="InterPro" id="IPR005471">
    <property type="entry name" value="Tscrpt_reg_IclR_N"/>
</dbReference>
<dbReference type="EMBL" id="JACI01000001">
    <property type="protein sequence ID" value="OAQ15005.1"/>
    <property type="molecule type" value="Genomic_DNA"/>
</dbReference>
<dbReference type="Gene3D" id="1.10.10.10">
    <property type="entry name" value="Winged helix-like DNA-binding domain superfamily/Winged helix DNA-binding domain"/>
    <property type="match status" value="1"/>
</dbReference>
<dbReference type="Proteomes" id="UP000078358">
    <property type="component" value="Unassembled WGS sequence"/>
</dbReference>
<feature type="domain" description="HTH iclR-type" evidence="1">
    <location>
        <begin position="9"/>
        <end position="59"/>
    </location>
</feature>
<dbReference type="GO" id="GO:0045892">
    <property type="term" value="P:negative regulation of DNA-templated transcription"/>
    <property type="evidence" value="ECO:0007669"/>
    <property type="project" value="TreeGrafter"/>
</dbReference>
<dbReference type="InterPro" id="IPR036388">
    <property type="entry name" value="WH-like_DNA-bd_sf"/>
</dbReference>
<dbReference type="Pfam" id="PF09339">
    <property type="entry name" value="HTH_IclR"/>
    <property type="match status" value="1"/>
</dbReference>
<dbReference type="PANTHER" id="PTHR30136">
    <property type="entry name" value="HELIX-TURN-HELIX TRANSCRIPTIONAL REGULATOR, ICLR FAMILY"/>
    <property type="match status" value="1"/>
</dbReference>
<gene>
    <name evidence="2" type="ORF">F480_00170</name>
</gene>
<name>A0A179CYK7_BIBTR</name>
<comment type="caution">
    <text evidence="2">The sequence shown here is derived from an EMBL/GenBank/DDBJ whole genome shotgun (WGS) entry which is preliminary data.</text>
</comment>
<dbReference type="GO" id="GO:0003700">
    <property type="term" value="F:DNA-binding transcription factor activity"/>
    <property type="evidence" value="ECO:0007669"/>
    <property type="project" value="TreeGrafter"/>
</dbReference>
<reference evidence="2 3" key="1">
    <citation type="submission" date="2014-01" db="EMBL/GenBank/DDBJ databases">
        <authorList>
            <person name="Zuccon D."/>
        </authorList>
    </citation>
    <scope>NUCLEOTIDE SEQUENCE [LARGE SCALE GENOMIC DNA]</scope>
    <source>
        <strain evidence="2 3">Y31</strain>
    </source>
</reference>
<dbReference type="SUPFAM" id="SSF46785">
    <property type="entry name" value="Winged helix' DNA-binding domain"/>
    <property type="match status" value="1"/>
</dbReference>
<dbReference type="InterPro" id="IPR036390">
    <property type="entry name" value="WH_DNA-bd_sf"/>
</dbReference>
<dbReference type="RefSeq" id="WP_064317865.1">
    <property type="nucleotide sequence ID" value="NZ_JACI01000001.1"/>
</dbReference>
<dbReference type="PATRIC" id="fig|1261658.3.peg.35"/>
<proteinExistence type="predicted"/>
<protein>
    <submittedName>
        <fullName evidence="2">IclR family transcriptional regulator</fullName>
    </submittedName>
</protein>
<dbReference type="GO" id="GO:0003677">
    <property type="term" value="F:DNA binding"/>
    <property type="evidence" value="ECO:0007669"/>
    <property type="project" value="InterPro"/>
</dbReference>
<dbReference type="InterPro" id="IPR050707">
    <property type="entry name" value="HTH_MetabolicPath_Reg"/>
</dbReference>
<sequence length="100" mass="10991">MTKEKLNTTQRALRILKALKGRSLTGLTNKELCEAIGETPVNVTRAIAFLEAEGFVQRLDTGAYGLSYQILQIAVSHEAEMQKASERLAQVRARVQAGAF</sequence>
<organism evidence="2 3">
    <name type="scientific">Bibersteinia trehalosi Y31</name>
    <dbReference type="NCBI Taxonomy" id="1261658"/>
    <lineage>
        <taxon>Bacteria</taxon>
        <taxon>Pseudomonadati</taxon>
        <taxon>Pseudomonadota</taxon>
        <taxon>Gammaproteobacteria</taxon>
        <taxon>Pasteurellales</taxon>
        <taxon>Pasteurellaceae</taxon>
        <taxon>Bibersteinia</taxon>
    </lineage>
</organism>
<evidence type="ECO:0000313" key="3">
    <source>
        <dbReference type="Proteomes" id="UP000078358"/>
    </source>
</evidence>
<dbReference type="AlphaFoldDB" id="A0A179CYK7"/>
<evidence type="ECO:0000259" key="1">
    <source>
        <dbReference type="Pfam" id="PF09339"/>
    </source>
</evidence>
<dbReference type="PANTHER" id="PTHR30136:SF35">
    <property type="entry name" value="HTH-TYPE TRANSCRIPTIONAL REGULATOR RV1719"/>
    <property type="match status" value="1"/>
</dbReference>
<accession>A0A179CYK7</accession>